<dbReference type="Proteomes" id="UP000735302">
    <property type="component" value="Unassembled WGS sequence"/>
</dbReference>
<name>A0AAV3Y7N1_9GAST</name>
<proteinExistence type="predicted"/>
<dbReference type="GO" id="GO:0003964">
    <property type="term" value="F:RNA-directed DNA polymerase activity"/>
    <property type="evidence" value="ECO:0007669"/>
    <property type="project" value="UniProtKB-KW"/>
</dbReference>
<sequence length="111" mass="12626">MVSKTTSVYFHRHRIYTKPTLHLNSQPIPVRGEAKFLGVVFDYKLNFQSHIKYSKKTCHTDWGVDVATPLLKLYCTLVSSKLDYGCRVKGSAKTCSDTETVRALDPIHHAQ</sequence>
<reference evidence="1 2" key="1">
    <citation type="journal article" date="2021" name="Elife">
        <title>Chloroplast acquisition without the gene transfer in kleptoplastic sea slugs, Plakobranchus ocellatus.</title>
        <authorList>
            <person name="Maeda T."/>
            <person name="Takahashi S."/>
            <person name="Yoshida T."/>
            <person name="Shimamura S."/>
            <person name="Takaki Y."/>
            <person name="Nagai Y."/>
            <person name="Toyoda A."/>
            <person name="Suzuki Y."/>
            <person name="Arimoto A."/>
            <person name="Ishii H."/>
            <person name="Satoh N."/>
            <person name="Nishiyama T."/>
            <person name="Hasebe M."/>
            <person name="Maruyama T."/>
            <person name="Minagawa J."/>
            <person name="Obokata J."/>
            <person name="Shigenobu S."/>
        </authorList>
    </citation>
    <scope>NUCLEOTIDE SEQUENCE [LARGE SCALE GENOMIC DNA]</scope>
</reference>
<protein>
    <submittedName>
        <fullName evidence="1">RNA-directed DNA polymerase from mobile element jockey</fullName>
    </submittedName>
</protein>
<gene>
    <name evidence="1" type="ORF">PoB_000492100</name>
</gene>
<dbReference type="AlphaFoldDB" id="A0AAV3Y7N1"/>
<evidence type="ECO:0000313" key="1">
    <source>
        <dbReference type="EMBL" id="GFN78415.1"/>
    </source>
</evidence>
<evidence type="ECO:0000313" key="2">
    <source>
        <dbReference type="Proteomes" id="UP000735302"/>
    </source>
</evidence>
<accession>A0AAV3Y7N1</accession>
<keyword evidence="1" id="KW-0808">Transferase</keyword>
<organism evidence="1 2">
    <name type="scientific">Plakobranchus ocellatus</name>
    <dbReference type="NCBI Taxonomy" id="259542"/>
    <lineage>
        <taxon>Eukaryota</taxon>
        <taxon>Metazoa</taxon>
        <taxon>Spiralia</taxon>
        <taxon>Lophotrochozoa</taxon>
        <taxon>Mollusca</taxon>
        <taxon>Gastropoda</taxon>
        <taxon>Heterobranchia</taxon>
        <taxon>Euthyneura</taxon>
        <taxon>Panpulmonata</taxon>
        <taxon>Sacoglossa</taxon>
        <taxon>Placobranchoidea</taxon>
        <taxon>Plakobranchidae</taxon>
        <taxon>Plakobranchus</taxon>
    </lineage>
</organism>
<dbReference type="EMBL" id="BLXT01000588">
    <property type="protein sequence ID" value="GFN78415.1"/>
    <property type="molecule type" value="Genomic_DNA"/>
</dbReference>
<keyword evidence="2" id="KW-1185">Reference proteome</keyword>
<comment type="caution">
    <text evidence="1">The sequence shown here is derived from an EMBL/GenBank/DDBJ whole genome shotgun (WGS) entry which is preliminary data.</text>
</comment>
<keyword evidence="1" id="KW-0695">RNA-directed DNA polymerase</keyword>
<keyword evidence="1" id="KW-0548">Nucleotidyltransferase</keyword>